<protein>
    <recommendedName>
        <fullName evidence="3">DUF4168 domain-containing protein</fullName>
    </recommendedName>
</protein>
<proteinExistence type="predicted"/>
<sequence length="128" mass="14001">MRKTLLAIATVAAMGTASTAALAQDAQQQQQAMPQAEQQAEPISDAMLLKFSEAMKDVRDITGKYADEFQNAENAEEAQEIQQKAQEEMIAAVNDAGLTPQEYNMIVQQAQQDEALRARLQELTGEDA</sequence>
<dbReference type="AlphaFoldDB" id="K2JZA1"/>
<evidence type="ECO:0000313" key="4">
    <source>
        <dbReference type="EMBL" id="EKE79937.1"/>
    </source>
</evidence>
<feature type="signal peptide" evidence="2">
    <location>
        <begin position="1"/>
        <end position="23"/>
    </location>
</feature>
<evidence type="ECO:0000256" key="2">
    <source>
        <dbReference type="SAM" id="SignalP"/>
    </source>
</evidence>
<dbReference type="eggNOG" id="ENOG50314E8">
    <property type="taxonomic scope" value="Bacteria"/>
</dbReference>
<dbReference type="InterPro" id="IPR025433">
    <property type="entry name" value="DUF4168"/>
</dbReference>
<reference evidence="4 5" key="1">
    <citation type="journal article" date="2012" name="J. Bacteriol.">
        <title>Genome Sequence of Idiomarina xiamenensis Type Strain 10-D-4.</title>
        <authorList>
            <person name="Lai Q."/>
            <person name="Wang L."/>
            <person name="Wang W."/>
            <person name="Shao Z."/>
        </authorList>
    </citation>
    <scope>NUCLEOTIDE SEQUENCE [LARGE SCALE GENOMIC DNA]</scope>
    <source>
        <strain evidence="4 5">10-D-4</strain>
    </source>
</reference>
<feature type="domain" description="DUF4168" evidence="3">
    <location>
        <begin position="44"/>
        <end position="119"/>
    </location>
</feature>
<dbReference type="Proteomes" id="UP000014115">
    <property type="component" value="Unassembled WGS sequence"/>
</dbReference>
<organism evidence="4 5">
    <name type="scientific">Idiomarina xiamenensis 10-D-4</name>
    <dbReference type="NCBI Taxonomy" id="740709"/>
    <lineage>
        <taxon>Bacteria</taxon>
        <taxon>Pseudomonadati</taxon>
        <taxon>Pseudomonadota</taxon>
        <taxon>Gammaproteobacteria</taxon>
        <taxon>Alteromonadales</taxon>
        <taxon>Idiomarinaceae</taxon>
        <taxon>Idiomarina</taxon>
    </lineage>
</organism>
<dbReference type="Pfam" id="PF13767">
    <property type="entry name" value="DUF4168"/>
    <property type="match status" value="1"/>
</dbReference>
<dbReference type="OrthoDB" id="5772815at2"/>
<dbReference type="STRING" id="740709.A10D4_12173"/>
<dbReference type="RefSeq" id="WP_008489835.1">
    <property type="nucleotide sequence ID" value="NZ_AMRG01000019.1"/>
</dbReference>
<keyword evidence="5" id="KW-1185">Reference proteome</keyword>
<dbReference type="EMBL" id="AMRG01000019">
    <property type="protein sequence ID" value="EKE79937.1"/>
    <property type="molecule type" value="Genomic_DNA"/>
</dbReference>
<keyword evidence="2" id="KW-0732">Signal</keyword>
<evidence type="ECO:0000259" key="3">
    <source>
        <dbReference type="Pfam" id="PF13767"/>
    </source>
</evidence>
<gene>
    <name evidence="4" type="ORF">A10D4_12173</name>
</gene>
<dbReference type="PATRIC" id="fig|740709.3.peg.2459"/>
<feature type="region of interest" description="Disordered" evidence="1">
    <location>
        <begin position="21"/>
        <end position="40"/>
    </location>
</feature>
<comment type="caution">
    <text evidence="4">The sequence shown here is derived from an EMBL/GenBank/DDBJ whole genome shotgun (WGS) entry which is preliminary data.</text>
</comment>
<evidence type="ECO:0000256" key="1">
    <source>
        <dbReference type="SAM" id="MobiDB-lite"/>
    </source>
</evidence>
<name>K2JZA1_9GAMM</name>
<accession>K2JZA1</accession>
<evidence type="ECO:0000313" key="5">
    <source>
        <dbReference type="Proteomes" id="UP000014115"/>
    </source>
</evidence>
<feature type="chain" id="PRO_5003862410" description="DUF4168 domain-containing protein" evidence="2">
    <location>
        <begin position="24"/>
        <end position="128"/>
    </location>
</feature>